<protein>
    <submittedName>
        <fullName evidence="2">Uncharacterized protein</fullName>
    </submittedName>
</protein>
<evidence type="ECO:0000313" key="4">
    <source>
        <dbReference type="Proteomes" id="UP000319481"/>
    </source>
</evidence>
<reference evidence="3" key="2">
    <citation type="submission" date="2019-02" db="EMBL/GenBank/DDBJ databases">
        <authorList>
            <person name="Baeyen S."/>
        </authorList>
    </citation>
    <scope>NUCLEOTIDE SEQUENCE</scope>
    <source>
        <strain evidence="3">GBBC3283</strain>
    </source>
</reference>
<comment type="caution">
    <text evidence="2">The sequence shown here is derived from an EMBL/GenBank/DDBJ whole genome shotgun (WGS) entry which is preliminary data.</text>
</comment>
<accession>A0A9X3KPD6</accession>
<dbReference type="EMBL" id="JAPZLR010000008">
    <property type="protein sequence ID" value="MCZ7938472.1"/>
    <property type="molecule type" value="Genomic_DNA"/>
</dbReference>
<dbReference type="AlphaFoldDB" id="A0A9X3KPD6"/>
<dbReference type="RefSeq" id="WP_142911511.1">
    <property type="nucleotide sequence ID" value="NZ_JAPZLN010000001.1"/>
</dbReference>
<sequence>MNRRFVCNRCGRRGDSKLSPPYTNMSRPFEDPEVIAEMERRKVELMERYGYDDQTNKVGHGIHENH</sequence>
<evidence type="ECO:0000256" key="1">
    <source>
        <dbReference type="SAM" id="MobiDB-lite"/>
    </source>
</evidence>
<organism evidence="2 5">
    <name type="scientific">Agrobacterium salinitolerans</name>
    <dbReference type="NCBI Taxonomy" id="1183413"/>
    <lineage>
        <taxon>Bacteria</taxon>
        <taxon>Pseudomonadati</taxon>
        <taxon>Pseudomonadota</taxon>
        <taxon>Alphaproteobacteria</taxon>
        <taxon>Hyphomicrobiales</taxon>
        <taxon>Rhizobiaceae</taxon>
        <taxon>Rhizobium/Agrobacterium group</taxon>
        <taxon>Agrobacterium</taxon>
    </lineage>
</organism>
<evidence type="ECO:0000313" key="2">
    <source>
        <dbReference type="EMBL" id="MCZ7938472.1"/>
    </source>
</evidence>
<gene>
    <name evidence="3" type="ORF">EXN23_00795</name>
    <name evidence="2" type="ORF">O9X88_13010</name>
</gene>
<evidence type="ECO:0000313" key="3">
    <source>
        <dbReference type="EMBL" id="TRA96807.1"/>
    </source>
</evidence>
<name>A0A9X3KPD6_9HYPH</name>
<feature type="region of interest" description="Disordered" evidence="1">
    <location>
        <begin position="11"/>
        <end position="30"/>
    </location>
</feature>
<dbReference type="Proteomes" id="UP000319481">
    <property type="component" value="Unassembled WGS sequence"/>
</dbReference>
<dbReference type="EMBL" id="SGNZ01000001">
    <property type="protein sequence ID" value="TRA96807.1"/>
    <property type="molecule type" value="Genomic_DNA"/>
</dbReference>
<dbReference type="Proteomes" id="UP001151018">
    <property type="component" value="Unassembled WGS sequence"/>
</dbReference>
<proteinExistence type="predicted"/>
<reference evidence="2" key="3">
    <citation type="submission" date="2022-12" db="EMBL/GenBank/DDBJ databases">
        <title>Draft genome sequences of 22 rhizogenic Agrobacterium biovar 1 strains, the causative agent of hairy root disease.</title>
        <authorList>
            <person name="Kim N."/>
            <person name="Vargas P."/>
            <person name="Rediers H."/>
        </authorList>
    </citation>
    <scope>NUCLEOTIDE SEQUENCE</scope>
    <source>
        <strain evidence="2">ST15.13.006</strain>
    </source>
</reference>
<keyword evidence="4" id="KW-1185">Reference proteome</keyword>
<reference evidence="3 4" key="1">
    <citation type="journal article" date="2019" name="Appl. Microbiol. Biotechnol.">
        <title>Differential efficiency of wild type rhizogenic strains for rol gene transformation of plants.</title>
        <authorList>
            <person name="Desmet S."/>
            <person name="De Keyser E."/>
            <person name="Van Vaerenbergh J."/>
            <person name="Baeyen S."/>
            <person name="Van Huylenbroeck J."/>
            <person name="Geelen D."/>
            <person name="Dhooghe E."/>
        </authorList>
    </citation>
    <scope>NUCLEOTIDE SEQUENCE [LARGE SCALE GENOMIC DNA]</scope>
    <source>
        <strain evidence="3 4">GBBC3283</strain>
    </source>
</reference>
<evidence type="ECO:0000313" key="5">
    <source>
        <dbReference type="Proteomes" id="UP001151018"/>
    </source>
</evidence>
<dbReference type="GeneID" id="79861823"/>